<protein>
    <submittedName>
        <fullName evidence="1">Uncharacterized protein</fullName>
    </submittedName>
</protein>
<comment type="caution">
    <text evidence="1">The sequence shown here is derived from an EMBL/GenBank/DDBJ whole genome shotgun (WGS) entry which is preliminary data.</text>
</comment>
<name>A0ABQ8HXP0_9ROSI</name>
<dbReference type="Proteomes" id="UP000827721">
    <property type="component" value="Unassembled WGS sequence"/>
</dbReference>
<sequence length="113" mass="11540">MSSTLSPALFSASGTLCRRWGCGISSSPSLSPPVLEFRTTLSRYFSGSKSDAILAGGDRDVAAALKEAVDPVVVLPCSGVGESIAAAVGVRGKIREEKIEVGLESAVSGEVLV</sequence>
<evidence type="ECO:0000313" key="2">
    <source>
        <dbReference type="Proteomes" id="UP000827721"/>
    </source>
</evidence>
<reference evidence="1 2" key="1">
    <citation type="submission" date="2021-02" db="EMBL/GenBank/DDBJ databases">
        <title>Plant Genome Project.</title>
        <authorList>
            <person name="Zhang R.-G."/>
        </authorList>
    </citation>
    <scope>NUCLEOTIDE SEQUENCE [LARGE SCALE GENOMIC DNA]</scope>
    <source>
        <tissue evidence="1">Leaves</tissue>
    </source>
</reference>
<keyword evidence="2" id="KW-1185">Reference proteome</keyword>
<gene>
    <name evidence="1" type="ORF">JRO89_XS06G0102500</name>
</gene>
<dbReference type="EMBL" id="JAFEMO010000006">
    <property type="protein sequence ID" value="KAH7569086.1"/>
    <property type="molecule type" value="Genomic_DNA"/>
</dbReference>
<evidence type="ECO:0000313" key="1">
    <source>
        <dbReference type="EMBL" id="KAH7569086.1"/>
    </source>
</evidence>
<accession>A0ABQ8HXP0</accession>
<organism evidence="1 2">
    <name type="scientific">Xanthoceras sorbifolium</name>
    <dbReference type="NCBI Taxonomy" id="99658"/>
    <lineage>
        <taxon>Eukaryota</taxon>
        <taxon>Viridiplantae</taxon>
        <taxon>Streptophyta</taxon>
        <taxon>Embryophyta</taxon>
        <taxon>Tracheophyta</taxon>
        <taxon>Spermatophyta</taxon>
        <taxon>Magnoliopsida</taxon>
        <taxon>eudicotyledons</taxon>
        <taxon>Gunneridae</taxon>
        <taxon>Pentapetalae</taxon>
        <taxon>rosids</taxon>
        <taxon>malvids</taxon>
        <taxon>Sapindales</taxon>
        <taxon>Sapindaceae</taxon>
        <taxon>Xanthoceroideae</taxon>
        <taxon>Xanthoceras</taxon>
    </lineage>
</organism>
<proteinExistence type="predicted"/>